<accession>A0A232LMM7</accession>
<gene>
    <name evidence="1" type="ORF">Egran_06826</name>
</gene>
<dbReference type="OrthoDB" id="4837779at2759"/>
<protein>
    <recommendedName>
        <fullName evidence="3">hAT-like transposase RNase-H fold domain-containing protein</fullName>
    </recommendedName>
</protein>
<dbReference type="Proteomes" id="UP000243515">
    <property type="component" value="Unassembled WGS sequence"/>
</dbReference>
<reference evidence="1 2" key="1">
    <citation type="journal article" date="2015" name="Environ. Microbiol.">
        <title>Metagenome sequence of Elaphomyces granulatus from sporocarp tissue reveals Ascomycota ectomycorrhizal fingerprints of genome expansion and a Proteobacteria-rich microbiome.</title>
        <authorList>
            <person name="Quandt C.A."/>
            <person name="Kohler A."/>
            <person name="Hesse C.N."/>
            <person name="Sharpton T.J."/>
            <person name="Martin F."/>
            <person name="Spatafora J.W."/>
        </authorList>
    </citation>
    <scope>NUCLEOTIDE SEQUENCE [LARGE SCALE GENOMIC DNA]</scope>
    <source>
        <strain evidence="1 2">OSC145934</strain>
    </source>
</reference>
<proteinExistence type="predicted"/>
<dbReference type="EMBL" id="NPHW01007034">
    <property type="protein sequence ID" value="OXV05406.1"/>
    <property type="molecule type" value="Genomic_DNA"/>
</dbReference>
<comment type="caution">
    <text evidence="1">The sequence shown here is derived from an EMBL/GenBank/DDBJ whole genome shotgun (WGS) entry which is preliminary data.</text>
</comment>
<evidence type="ECO:0000313" key="2">
    <source>
        <dbReference type="Proteomes" id="UP000243515"/>
    </source>
</evidence>
<name>A0A232LMM7_9EURO</name>
<dbReference type="InterPro" id="IPR012337">
    <property type="entry name" value="RNaseH-like_sf"/>
</dbReference>
<organism evidence="1 2">
    <name type="scientific">Elaphomyces granulatus</name>
    <dbReference type="NCBI Taxonomy" id="519963"/>
    <lineage>
        <taxon>Eukaryota</taxon>
        <taxon>Fungi</taxon>
        <taxon>Dikarya</taxon>
        <taxon>Ascomycota</taxon>
        <taxon>Pezizomycotina</taxon>
        <taxon>Eurotiomycetes</taxon>
        <taxon>Eurotiomycetidae</taxon>
        <taxon>Eurotiales</taxon>
        <taxon>Elaphomycetaceae</taxon>
        <taxon>Elaphomyces</taxon>
    </lineage>
</organism>
<sequence>MIENAEENKAGLDDTVSDNPELEHLRLKKEHWIMLLNIKKVLKPFERYTQQVSKKAPSLQTFLKKIVKRDGEFSGFDNELVRGCGAGLELFNEYFNYMQQNDIYLIASVLDPRVKTRWVKKNFNDADEIITRIRKFLKDTYQKETVPTQKRDQSKHKTLEYEFLQEFEESDGEEPSVGTPG</sequence>
<dbReference type="SUPFAM" id="SSF53098">
    <property type="entry name" value="Ribonuclease H-like"/>
    <property type="match status" value="1"/>
</dbReference>
<keyword evidence="2" id="KW-1185">Reference proteome</keyword>
<evidence type="ECO:0000313" key="1">
    <source>
        <dbReference type="EMBL" id="OXV05406.1"/>
    </source>
</evidence>
<dbReference type="AlphaFoldDB" id="A0A232LMM7"/>
<evidence type="ECO:0008006" key="3">
    <source>
        <dbReference type="Google" id="ProtNLM"/>
    </source>
</evidence>